<reference evidence="3" key="2">
    <citation type="submission" date="2022-01" db="EMBL/GenBank/DDBJ databases">
        <authorList>
            <person name="Yamashiro T."/>
            <person name="Shiraishi A."/>
            <person name="Satake H."/>
            <person name="Nakayama K."/>
        </authorList>
    </citation>
    <scope>NUCLEOTIDE SEQUENCE</scope>
</reference>
<keyword evidence="4" id="KW-1185">Reference proteome</keyword>
<dbReference type="PANTHER" id="PTHR11439:SF495">
    <property type="entry name" value="REVERSE TRANSCRIPTASE, RNA-DEPENDENT DNA POLYMERASE-RELATED"/>
    <property type="match status" value="1"/>
</dbReference>
<evidence type="ECO:0000313" key="4">
    <source>
        <dbReference type="Proteomes" id="UP001151760"/>
    </source>
</evidence>
<feature type="region of interest" description="Disordered" evidence="1">
    <location>
        <begin position="619"/>
        <end position="643"/>
    </location>
</feature>
<dbReference type="InterPro" id="IPR013103">
    <property type="entry name" value="RVT_2"/>
</dbReference>
<dbReference type="SUPFAM" id="SSF56672">
    <property type="entry name" value="DNA/RNA polymerases"/>
    <property type="match status" value="1"/>
</dbReference>
<dbReference type="Proteomes" id="UP001151760">
    <property type="component" value="Unassembled WGS sequence"/>
</dbReference>
<feature type="compositionally biased region" description="Polar residues" evidence="1">
    <location>
        <begin position="620"/>
        <end position="636"/>
    </location>
</feature>
<accession>A0ABQ5I770</accession>
<dbReference type="PANTHER" id="PTHR11439">
    <property type="entry name" value="GAG-POL-RELATED RETROTRANSPOSON"/>
    <property type="match status" value="1"/>
</dbReference>
<proteinExistence type="predicted"/>
<evidence type="ECO:0000256" key="1">
    <source>
        <dbReference type="SAM" id="MobiDB-lite"/>
    </source>
</evidence>
<sequence length="867" mass="100517">MLVCCFLSQEEPKQVSQALADESWVEAMQEELLQFKLQEMDVKSAFLYGNITEEVYVKQPPGFEDPAHPNKVYRVVKALYGLHQAPRAWYERLSTFLLKHGYRRGAIDKTLFIKKDRRDIMLVQVYVDDIIFGSTKSSMVKDFEDLMQKEFKMSSMGELTFFLGLQVKQSNGGIFLSQDKYVKDILNKFDFRTIKPASTPIEAHKSLGKDEEGEDVDVHLYRSMIGCLMYLTASRPDIMFAVCLCARFQVTPKVSHLHAVKRIFRYLKHQPKLGLWYPKDSPFHLEAFSDSDYAGDNHDRRSTSGGCQYLGRRLVSWQCKKQTIVAISSTEAEYVAAASCCAQVLWMQNQLLDYGFNFMNTEIHIDNESTICIVKNPVFHSKTKHIQIRHHFIRDCYEQRLINWVYCRGCNNWSSHRFSHWAAPKFTLCWLNPELIGHHGSPIWATATLQVINDVPHIRAKVAGKKILISEATIRADLLFDDENGVDCFPKQVIWDTLRDIGYEEVSHKHWPAAREEQSTSPHSIWRAAELCKDSHLQGCSFSRVIKTIRRKRETKTENKKKVSSVNGEEKGEEILSEEHNVQEEITTHHFADDTAIKDAAEVPCPQFLDQEVGAFRPHTISTTNKPTQGTDTQGTYPKDKGKGILVEEPKKKKLTLQQIRALETTNDEEVARKIQAEWDAEEERKRFEELKKTKPKTTLRKPTSLAQERNQMMSFLKGQGYKNLQKLKYPQMKELYDKVQASIKDSFKDFVPMDSEKEREMLKERDVQRLSRKRKATITEAQPSKKPKLRSETIDELRNYLRVVDFEKNAQDKESLEGISMITELQVIDSPDGEYLIIHRANNHFRAFDTLWEILHVLDRQDLYHL</sequence>
<dbReference type="CDD" id="cd09272">
    <property type="entry name" value="RNase_HI_RT_Ty1"/>
    <property type="match status" value="1"/>
</dbReference>
<dbReference type="EMBL" id="BQNB010020370">
    <property type="protein sequence ID" value="GJT95243.1"/>
    <property type="molecule type" value="Genomic_DNA"/>
</dbReference>
<organism evidence="3 4">
    <name type="scientific">Tanacetum coccineum</name>
    <dbReference type="NCBI Taxonomy" id="301880"/>
    <lineage>
        <taxon>Eukaryota</taxon>
        <taxon>Viridiplantae</taxon>
        <taxon>Streptophyta</taxon>
        <taxon>Embryophyta</taxon>
        <taxon>Tracheophyta</taxon>
        <taxon>Spermatophyta</taxon>
        <taxon>Magnoliopsida</taxon>
        <taxon>eudicotyledons</taxon>
        <taxon>Gunneridae</taxon>
        <taxon>Pentapetalae</taxon>
        <taxon>asterids</taxon>
        <taxon>campanulids</taxon>
        <taxon>Asterales</taxon>
        <taxon>Asteraceae</taxon>
        <taxon>Asteroideae</taxon>
        <taxon>Anthemideae</taxon>
        <taxon>Anthemidinae</taxon>
        <taxon>Tanacetum</taxon>
    </lineage>
</organism>
<comment type="caution">
    <text evidence="3">The sequence shown here is derived from an EMBL/GenBank/DDBJ whole genome shotgun (WGS) entry which is preliminary data.</text>
</comment>
<feature type="domain" description="Reverse transcriptase Ty1/copia-type" evidence="2">
    <location>
        <begin position="36"/>
        <end position="202"/>
    </location>
</feature>
<reference evidence="3" key="1">
    <citation type="journal article" date="2022" name="Int. J. Mol. Sci.">
        <title>Draft Genome of Tanacetum Coccineum: Genomic Comparison of Closely Related Tanacetum-Family Plants.</title>
        <authorList>
            <person name="Yamashiro T."/>
            <person name="Shiraishi A."/>
            <person name="Nakayama K."/>
            <person name="Satake H."/>
        </authorList>
    </citation>
    <scope>NUCLEOTIDE SEQUENCE</scope>
</reference>
<gene>
    <name evidence="3" type="ORF">Tco_1090761</name>
</gene>
<dbReference type="InterPro" id="IPR043502">
    <property type="entry name" value="DNA/RNA_pol_sf"/>
</dbReference>
<evidence type="ECO:0000313" key="3">
    <source>
        <dbReference type="EMBL" id="GJT95243.1"/>
    </source>
</evidence>
<name>A0ABQ5I770_9ASTR</name>
<dbReference type="Pfam" id="PF07727">
    <property type="entry name" value="RVT_2"/>
    <property type="match status" value="1"/>
</dbReference>
<protein>
    <submittedName>
        <fullName evidence="3">Ribonuclease H-like domain-containing protein</fullName>
    </submittedName>
</protein>
<evidence type="ECO:0000259" key="2">
    <source>
        <dbReference type="Pfam" id="PF07727"/>
    </source>
</evidence>